<reference evidence="1 2" key="1">
    <citation type="journal article" date="2014" name="Agronomy (Basel)">
        <title>A Draft Genome Sequence for Ensete ventricosum, the Drought-Tolerant Tree Against Hunger.</title>
        <authorList>
            <person name="Harrison J."/>
            <person name="Moore K.A."/>
            <person name="Paszkiewicz K."/>
            <person name="Jones T."/>
            <person name="Grant M."/>
            <person name="Ambacheew D."/>
            <person name="Muzemil S."/>
            <person name="Studholme D.J."/>
        </authorList>
    </citation>
    <scope>NUCLEOTIDE SEQUENCE [LARGE SCALE GENOMIC DNA]</scope>
</reference>
<comment type="caution">
    <text evidence="1">The sequence shown here is derived from an EMBL/GenBank/DDBJ whole genome shotgun (WGS) entry which is preliminary data.</text>
</comment>
<evidence type="ECO:0000313" key="2">
    <source>
        <dbReference type="Proteomes" id="UP000287651"/>
    </source>
</evidence>
<dbReference type="Proteomes" id="UP000287651">
    <property type="component" value="Unassembled WGS sequence"/>
</dbReference>
<name>A0A426ZRW4_ENSVE</name>
<dbReference type="AlphaFoldDB" id="A0A426ZRW4"/>
<evidence type="ECO:0000313" key="1">
    <source>
        <dbReference type="EMBL" id="RRT66688.1"/>
    </source>
</evidence>
<protein>
    <submittedName>
        <fullName evidence="1">Uncharacterized protein</fullName>
    </submittedName>
</protein>
<dbReference type="EMBL" id="AMZH03005336">
    <property type="protein sequence ID" value="RRT66688.1"/>
    <property type="molecule type" value="Genomic_DNA"/>
</dbReference>
<organism evidence="1 2">
    <name type="scientific">Ensete ventricosum</name>
    <name type="common">Abyssinian banana</name>
    <name type="synonym">Musa ensete</name>
    <dbReference type="NCBI Taxonomy" id="4639"/>
    <lineage>
        <taxon>Eukaryota</taxon>
        <taxon>Viridiplantae</taxon>
        <taxon>Streptophyta</taxon>
        <taxon>Embryophyta</taxon>
        <taxon>Tracheophyta</taxon>
        <taxon>Spermatophyta</taxon>
        <taxon>Magnoliopsida</taxon>
        <taxon>Liliopsida</taxon>
        <taxon>Zingiberales</taxon>
        <taxon>Musaceae</taxon>
        <taxon>Ensete</taxon>
    </lineage>
</organism>
<accession>A0A426ZRW4</accession>
<proteinExistence type="predicted"/>
<gene>
    <name evidence="1" type="ORF">B296_00018487</name>
</gene>
<sequence length="198" mass="22731">MILSLTGQIRMYCIATNYSTMIRYTMLPPGDTSITYRFLCDELGPRLLHVWPLPTPLVRSTISNFWFAPLAIRLRPPTLRYPNPNLTSFPLHPSRSSNMLNLLHTSAAYGRSFPCRRKSSDAPWRVLIVPWDGHEHSVVRIQALREYRILRVSNSPHLCELCISLSIITQHLPLCIVSSFTKHPTCLEHRQVRLPTSS</sequence>